<dbReference type="SUPFAM" id="SSF50044">
    <property type="entry name" value="SH3-domain"/>
    <property type="match status" value="1"/>
</dbReference>
<accession>A0A4Y7PL31</accession>
<reference evidence="5 6" key="1">
    <citation type="submission" date="2018-06" db="EMBL/GenBank/DDBJ databases">
        <title>A transcriptomic atlas of mushroom development highlights an independent origin of complex multicellularity.</title>
        <authorList>
            <consortium name="DOE Joint Genome Institute"/>
            <person name="Krizsan K."/>
            <person name="Almasi E."/>
            <person name="Merenyi Z."/>
            <person name="Sahu N."/>
            <person name="Viragh M."/>
            <person name="Koszo T."/>
            <person name="Mondo S."/>
            <person name="Kiss B."/>
            <person name="Balint B."/>
            <person name="Kues U."/>
            <person name="Barry K."/>
            <person name="Hegedus J.C."/>
            <person name="Henrissat B."/>
            <person name="Johnson J."/>
            <person name="Lipzen A."/>
            <person name="Ohm R."/>
            <person name="Nagy I."/>
            <person name="Pangilinan J."/>
            <person name="Yan J."/>
            <person name="Xiong Y."/>
            <person name="Grigoriev I.V."/>
            <person name="Hibbett D.S."/>
            <person name="Nagy L.G."/>
        </authorList>
    </citation>
    <scope>NUCLEOTIDE SEQUENCE [LARGE SCALE GENOMIC DNA]</scope>
    <source>
        <strain evidence="5 6">SZMC22713</strain>
    </source>
</reference>
<gene>
    <name evidence="5" type="ORF">BD410DRAFT_732222</name>
</gene>
<dbReference type="InterPro" id="IPR001452">
    <property type="entry name" value="SH3_domain"/>
</dbReference>
<dbReference type="OrthoDB" id="5340910at2759"/>
<evidence type="ECO:0000256" key="3">
    <source>
        <dbReference type="SAM" id="MobiDB-lite"/>
    </source>
</evidence>
<dbReference type="SMART" id="SM00326">
    <property type="entry name" value="SH3"/>
    <property type="match status" value="1"/>
</dbReference>
<feature type="compositionally biased region" description="Low complexity" evidence="3">
    <location>
        <begin position="19"/>
        <end position="30"/>
    </location>
</feature>
<sequence length="118" mass="12947">MSVAPFTPTESWSFPRPPSTHTSDSVSASSGESLTSDESLFFRTPQTTPRMVCRPFEPSMGDELPVKRGDEVHILNLFSDGWARIRKVDGRAGLIPVDCLRDGSEDTQAFLASLRMGS</sequence>
<keyword evidence="1 2" id="KW-0728">SH3 domain</keyword>
<dbReference type="PROSITE" id="PS50002">
    <property type="entry name" value="SH3"/>
    <property type="match status" value="1"/>
</dbReference>
<dbReference type="VEuPathDB" id="FungiDB:BD410DRAFT_732222"/>
<evidence type="ECO:0000313" key="5">
    <source>
        <dbReference type="EMBL" id="TDL15756.1"/>
    </source>
</evidence>
<evidence type="ECO:0000313" key="6">
    <source>
        <dbReference type="Proteomes" id="UP000294933"/>
    </source>
</evidence>
<evidence type="ECO:0000256" key="1">
    <source>
        <dbReference type="ARBA" id="ARBA00022443"/>
    </source>
</evidence>
<feature type="compositionally biased region" description="Polar residues" evidence="3">
    <location>
        <begin position="31"/>
        <end position="46"/>
    </location>
</feature>
<feature type="region of interest" description="Disordered" evidence="3">
    <location>
        <begin position="1"/>
        <end position="46"/>
    </location>
</feature>
<feature type="domain" description="SH3" evidence="4">
    <location>
        <begin position="45"/>
        <end position="105"/>
    </location>
</feature>
<protein>
    <recommendedName>
        <fullName evidence="4">SH3 domain-containing protein</fullName>
    </recommendedName>
</protein>
<dbReference type="EMBL" id="ML170263">
    <property type="protein sequence ID" value="TDL15756.1"/>
    <property type="molecule type" value="Genomic_DNA"/>
</dbReference>
<dbReference type="STRING" id="50990.A0A4Y7PL31"/>
<dbReference type="Proteomes" id="UP000294933">
    <property type="component" value="Unassembled WGS sequence"/>
</dbReference>
<evidence type="ECO:0000259" key="4">
    <source>
        <dbReference type="PROSITE" id="PS50002"/>
    </source>
</evidence>
<organism evidence="5 6">
    <name type="scientific">Rickenella mellea</name>
    <dbReference type="NCBI Taxonomy" id="50990"/>
    <lineage>
        <taxon>Eukaryota</taxon>
        <taxon>Fungi</taxon>
        <taxon>Dikarya</taxon>
        <taxon>Basidiomycota</taxon>
        <taxon>Agaricomycotina</taxon>
        <taxon>Agaricomycetes</taxon>
        <taxon>Hymenochaetales</taxon>
        <taxon>Rickenellaceae</taxon>
        <taxon>Rickenella</taxon>
    </lineage>
</organism>
<dbReference type="Gene3D" id="2.30.30.40">
    <property type="entry name" value="SH3 Domains"/>
    <property type="match status" value="1"/>
</dbReference>
<proteinExistence type="predicted"/>
<evidence type="ECO:0000256" key="2">
    <source>
        <dbReference type="PROSITE-ProRule" id="PRU00192"/>
    </source>
</evidence>
<dbReference type="Pfam" id="PF00018">
    <property type="entry name" value="SH3_1"/>
    <property type="match status" value="1"/>
</dbReference>
<name>A0A4Y7PL31_9AGAM</name>
<dbReference type="InterPro" id="IPR036028">
    <property type="entry name" value="SH3-like_dom_sf"/>
</dbReference>
<keyword evidence="6" id="KW-1185">Reference proteome</keyword>
<dbReference type="AlphaFoldDB" id="A0A4Y7PL31"/>